<organism evidence="1 2">
    <name type="scientific">Clonostachys chloroleuca</name>
    <dbReference type="NCBI Taxonomy" id="1926264"/>
    <lineage>
        <taxon>Eukaryota</taxon>
        <taxon>Fungi</taxon>
        <taxon>Dikarya</taxon>
        <taxon>Ascomycota</taxon>
        <taxon>Pezizomycotina</taxon>
        <taxon>Sordariomycetes</taxon>
        <taxon>Hypocreomycetidae</taxon>
        <taxon>Hypocreales</taxon>
        <taxon>Bionectriaceae</taxon>
        <taxon>Clonostachys</taxon>
    </lineage>
</organism>
<reference evidence="1" key="1">
    <citation type="submission" date="2023-01" db="EMBL/GenBank/DDBJ databases">
        <authorList>
            <person name="Piombo E."/>
        </authorList>
    </citation>
    <scope>NUCLEOTIDE SEQUENCE</scope>
</reference>
<evidence type="ECO:0000313" key="2">
    <source>
        <dbReference type="Proteomes" id="UP001160390"/>
    </source>
</evidence>
<protein>
    <submittedName>
        <fullName evidence="1">Uncharacterized protein</fullName>
    </submittedName>
</protein>
<gene>
    <name evidence="1" type="ORF">CCHLO57077_00008694</name>
</gene>
<accession>A0AA35MIW5</accession>
<name>A0AA35MIW5_9HYPO</name>
<sequence>MDRFLVDNVLSDDLGEVVALAMIVDAGEDEEKREETVAKLDAPKCSSSGTVAITHLISAAIAYHPGIDIEASL</sequence>
<evidence type="ECO:0000313" key="1">
    <source>
        <dbReference type="EMBL" id="CAI6097490.1"/>
    </source>
</evidence>
<dbReference type="EMBL" id="CABFNP030001292">
    <property type="protein sequence ID" value="CAI6097490.1"/>
    <property type="molecule type" value="Genomic_DNA"/>
</dbReference>
<comment type="caution">
    <text evidence="1">The sequence shown here is derived from an EMBL/GenBank/DDBJ whole genome shotgun (WGS) entry which is preliminary data.</text>
</comment>
<dbReference type="AlphaFoldDB" id="A0AA35MIW5"/>
<keyword evidence="2" id="KW-1185">Reference proteome</keyword>
<proteinExistence type="predicted"/>
<dbReference type="Proteomes" id="UP001160390">
    <property type="component" value="Unassembled WGS sequence"/>
</dbReference>